<dbReference type="FunFam" id="2.10.110.10:FF:000040">
    <property type="entry name" value="LIM homeobox transcription factor 1 beta"/>
    <property type="match status" value="1"/>
</dbReference>
<keyword evidence="1" id="KW-0343">GTPase activation</keyword>
<keyword evidence="5 13" id="KW-0862">Zinc</keyword>
<evidence type="ECO:0000256" key="4">
    <source>
        <dbReference type="ARBA" id="ARBA00022771"/>
    </source>
</evidence>
<dbReference type="InterPro" id="IPR017970">
    <property type="entry name" value="Homeobox_CS"/>
</dbReference>
<dbReference type="SMART" id="SM00324">
    <property type="entry name" value="RhoGAP"/>
    <property type="match status" value="1"/>
</dbReference>
<dbReference type="Gene3D" id="1.10.555.10">
    <property type="entry name" value="Rho GTPase activation protein"/>
    <property type="match status" value="1"/>
</dbReference>
<feature type="compositionally biased region" description="Low complexity" evidence="16">
    <location>
        <begin position="238"/>
        <end position="260"/>
    </location>
</feature>
<evidence type="ECO:0000259" key="20">
    <source>
        <dbReference type="PROSITE" id="PS50238"/>
    </source>
</evidence>
<dbReference type="PROSITE" id="PS00478">
    <property type="entry name" value="LIM_DOMAIN_1"/>
    <property type="match status" value="1"/>
</dbReference>
<dbReference type="PROSITE" id="PS00479">
    <property type="entry name" value="ZF_DAG_PE_1"/>
    <property type="match status" value="1"/>
</dbReference>
<dbReference type="SUPFAM" id="SSF46689">
    <property type="entry name" value="Homeodomain-like"/>
    <property type="match status" value="1"/>
</dbReference>
<dbReference type="InterPro" id="IPR000198">
    <property type="entry name" value="RhoGAP_dom"/>
</dbReference>
<dbReference type="InterPro" id="IPR001060">
    <property type="entry name" value="FCH_dom"/>
</dbReference>
<dbReference type="InterPro" id="IPR002219">
    <property type="entry name" value="PKC_DAG/PE"/>
</dbReference>
<dbReference type="Pfam" id="PF22699">
    <property type="entry name" value="GMIP-like_FCH"/>
    <property type="match status" value="2"/>
</dbReference>
<evidence type="ECO:0000259" key="17">
    <source>
        <dbReference type="PROSITE" id="PS50023"/>
    </source>
</evidence>
<comment type="caution">
    <text evidence="21">The sequence shown here is derived from an EMBL/GenBank/DDBJ whole genome shotgun (WGS) entry which is preliminary data.</text>
</comment>
<evidence type="ECO:0000256" key="1">
    <source>
        <dbReference type="ARBA" id="ARBA00022468"/>
    </source>
</evidence>
<feature type="compositionally biased region" description="Polar residues" evidence="16">
    <location>
        <begin position="206"/>
        <end position="217"/>
    </location>
</feature>
<comment type="subcellular location">
    <subcellularLocation>
        <location evidence="12 14">Nucleus</location>
    </subcellularLocation>
</comment>
<dbReference type="CDD" id="cd00086">
    <property type="entry name" value="homeodomain"/>
    <property type="match status" value="1"/>
</dbReference>
<dbReference type="SMART" id="SM00389">
    <property type="entry name" value="HOX"/>
    <property type="match status" value="1"/>
</dbReference>
<dbReference type="GO" id="GO:0007165">
    <property type="term" value="P:signal transduction"/>
    <property type="evidence" value="ECO:0007669"/>
    <property type="project" value="InterPro"/>
</dbReference>
<evidence type="ECO:0000256" key="11">
    <source>
        <dbReference type="ARBA" id="ARBA00023242"/>
    </source>
</evidence>
<feature type="compositionally biased region" description="Basic and acidic residues" evidence="16">
    <location>
        <begin position="221"/>
        <end position="237"/>
    </location>
</feature>
<feature type="region of interest" description="Disordered" evidence="16">
    <location>
        <begin position="537"/>
        <end position="559"/>
    </location>
</feature>
<feature type="domain" description="Homeobox" evidence="18">
    <location>
        <begin position="741"/>
        <end position="801"/>
    </location>
</feature>
<feature type="domain" description="LIM zinc-binding" evidence="17">
    <location>
        <begin position="643"/>
        <end position="705"/>
    </location>
</feature>
<evidence type="ECO:0000256" key="6">
    <source>
        <dbReference type="ARBA" id="ARBA00023038"/>
    </source>
</evidence>
<feature type="DNA-binding region" description="Homeobox" evidence="12">
    <location>
        <begin position="743"/>
        <end position="802"/>
    </location>
</feature>
<dbReference type="PROSITE" id="PS50081">
    <property type="entry name" value="ZF_DAG_PE_2"/>
    <property type="match status" value="1"/>
</dbReference>
<dbReference type="GO" id="GO:0005634">
    <property type="term" value="C:nucleus"/>
    <property type="evidence" value="ECO:0007669"/>
    <property type="project" value="UniProtKB-SubCell"/>
</dbReference>
<dbReference type="Gene3D" id="3.30.60.20">
    <property type="match status" value="1"/>
</dbReference>
<dbReference type="PANTHER" id="PTHR15228:SF16">
    <property type="entry name" value="GEM-INTERACTING PROTEIN"/>
    <property type="match status" value="1"/>
</dbReference>
<feature type="region of interest" description="Disordered" evidence="16">
    <location>
        <begin position="708"/>
        <end position="756"/>
    </location>
</feature>
<feature type="region of interest" description="Disordered" evidence="16">
    <location>
        <begin position="800"/>
        <end position="849"/>
    </location>
</feature>
<dbReference type="SMART" id="SM00055">
    <property type="entry name" value="FCH"/>
    <property type="match status" value="1"/>
</dbReference>
<accession>A0AAD5AQ69</accession>
<feature type="compositionally biased region" description="Pro residues" evidence="16">
    <location>
        <begin position="543"/>
        <end position="555"/>
    </location>
</feature>
<dbReference type="SUPFAM" id="SSF48350">
    <property type="entry name" value="GTPase activation domain, GAP"/>
    <property type="match status" value="1"/>
</dbReference>
<evidence type="ECO:0000256" key="2">
    <source>
        <dbReference type="ARBA" id="ARBA00022723"/>
    </source>
</evidence>
<name>A0AAD5AQ69_SILAS</name>
<evidence type="ECO:0000256" key="15">
    <source>
        <dbReference type="SAM" id="Coils"/>
    </source>
</evidence>
<sequence>MCRCEGGVELALQYAKMWCRYAKDLLTWIDKRINLEQEFAKNILKAAETTKACIAQQDLMPLQSIYSMVLEQDMRSSTSAKHTTELLYLRCYQSEAEMIYKQCVSEAKAHQDELEKVKERIIVHTRKLICQGDTVLKEVTVNMFFYQRQQIEQIPLGYQRLELTCRPCEPGEPYLFYISRKCGPEQPLQTFTFQEFIPQNKRNRKVSNALSPLQDSSPLPEEMKRYSDGRRIGHSDSDSIGGSLESLSSPESSDPLNDSNGTYSKVRTTSRAALTHRLKKTKSKMQKCKLCDNFILVNGIECEECGFMVHRKCLDLCQTECERRRGVLFGIEFSMLPREQPEEVPFIVQRCTEEIESRALTVQGVYRVSGSKPRVLKLCHAFETQKDQVDLSDLSPHDITSVLKLFFKDLPEPLLTFDLYTDFINLGKDIQRLSEKENSSELVEIVESIVSNVKQVLGRLPPCNYSTLHHMMVHLFRISECEENKMSPGNLGIVFGPTLLRPLVSGDVSMIALLESSYQAMLVEFMISHMEQIFGPAPSMCTSPPPVPTNPPPGAEPDADEEFRALTRERPRSLEVGNESIDEEYEYEEYNDEEYDNDGYDDEEYIDEEYDDEEYNNEGSIDEEYDDEEYNNEEYNNDGLFVRKCSACLQVIGRSELIMRVLGQVYHLGCFSCCECERRLQRGDEFVLKEGQLLCRGDYEKEREMLAAISPAPTESVKSEDEEGGSSSMGGKAGDDSKEHKRSKRPRTILTTQQRRAFKASFEVSSKPCRKVRETLAAETGLTVRVVQVWFQNQRAKMKKIARRQQQQQQQQEQEQIGGSRRGPSRGGRLSNDDSEDGSSSHGLDGMLSYSSMPRQQLLALDPNLYGGEQFRHGLTPPQLGPEQMHPYDSETVFHDLDSDGSLGHLGDCLLATAEGGVLAGRVGNPIDRLYSMQNSYFTS</sequence>
<keyword evidence="9 12" id="KW-0371">Homeobox</keyword>
<keyword evidence="2 13" id="KW-0479">Metal-binding</keyword>
<gene>
    <name evidence="21" type="ORF">C0J50_19517</name>
</gene>
<evidence type="ECO:0000256" key="13">
    <source>
        <dbReference type="PROSITE-ProRule" id="PRU00125"/>
    </source>
</evidence>
<dbReference type="Pfam" id="PF00046">
    <property type="entry name" value="Homeodomain"/>
    <property type="match status" value="1"/>
</dbReference>
<evidence type="ECO:0000256" key="10">
    <source>
        <dbReference type="ARBA" id="ARBA00023159"/>
    </source>
</evidence>
<evidence type="ECO:0000256" key="16">
    <source>
        <dbReference type="SAM" id="MobiDB-lite"/>
    </source>
</evidence>
<feature type="domain" description="Rho-GAP" evidence="20">
    <location>
        <begin position="331"/>
        <end position="534"/>
    </location>
</feature>
<dbReference type="GO" id="GO:0008270">
    <property type="term" value="F:zinc ion binding"/>
    <property type="evidence" value="ECO:0007669"/>
    <property type="project" value="UniProtKB-KW"/>
</dbReference>
<evidence type="ECO:0000256" key="3">
    <source>
        <dbReference type="ARBA" id="ARBA00022737"/>
    </source>
</evidence>
<dbReference type="GO" id="GO:0000981">
    <property type="term" value="F:DNA-binding transcription factor activity, RNA polymerase II-specific"/>
    <property type="evidence" value="ECO:0007669"/>
    <property type="project" value="InterPro"/>
</dbReference>
<dbReference type="SUPFAM" id="SSF57716">
    <property type="entry name" value="Glucocorticoid receptor-like (DNA-binding domain)"/>
    <property type="match status" value="1"/>
</dbReference>
<evidence type="ECO:0000313" key="22">
    <source>
        <dbReference type="Proteomes" id="UP001205998"/>
    </source>
</evidence>
<organism evidence="21 22">
    <name type="scientific">Silurus asotus</name>
    <name type="common">Amur catfish</name>
    <name type="synonym">Parasilurus asotus</name>
    <dbReference type="NCBI Taxonomy" id="30991"/>
    <lineage>
        <taxon>Eukaryota</taxon>
        <taxon>Metazoa</taxon>
        <taxon>Chordata</taxon>
        <taxon>Craniata</taxon>
        <taxon>Vertebrata</taxon>
        <taxon>Euteleostomi</taxon>
        <taxon>Actinopterygii</taxon>
        <taxon>Neopterygii</taxon>
        <taxon>Teleostei</taxon>
        <taxon>Ostariophysi</taxon>
        <taxon>Siluriformes</taxon>
        <taxon>Siluridae</taxon>
        <taxon>Silurus</taxon>
    </lineage>
</organism>
<dbReference type="Gene3D" id="1.20.1270.60">
    <property type="entry name" value="Arfaptin homology (AH) domain/BAR domain"/>
    <property type="match status" value="2"/>
</dbReference>
<feature type="coiled-coil region" evidence="15">
    <location>
        <begin position="100"/>
        <end position="127"/>
    </location>
</feature>
<dbReference type="InterPro" id="IPR008936">
    <property type="entry name" value="Rho_GTPase_activation_prot"/>
</dbReference>
<evidence type="ECO:0000256" key="5">
    <source>
        <dbReference type="ARBA" id="ARBA00022833"/>
    </source>
</evidence>
<dbReference type="InterPro" id="IPR051025">
    <property type="entry name" value="RhoGAP"/>
</dbReference>
<evidence type="ECO:0000259" key="18">
    <source>
        <dbReference type="PROSITE" id="PS50071"/>
    </source>
</evidence>
<evidence type="ECO:0000256" key="14">
    <source>
        <dbReference type="RuleBase" id="RU000682"/>
    </source>
</evidence>
<keyword evidence="4" id="KW-0863">Zinc-finger</keyword>
<evidence type="ECO:0000256" key="12">
    <source>
        <dbReference type="PROSITE-ProRule" id="PRU00108"/>
    </source>
</evidence>
<dbReference type="InterPro" id="IPR001356">
    <property type="entry name" value="HD"/>
</dbReference>
<keyword evidence="6 13" id="KW-0440">LIM domain</keyword>
<feature type="region of interest" description="Disordered" evidence="16">
    <location>
        <begin position="204"/>
        <end position="268"/>
    </location>
</feature>
<dbReference type="PROSITE" id="PS50023">
    <property type="entry name" value="LIM_DOMAIN_2"/>
    <property type="match status" value="1"/>
</dbReference>
<dbReference type="FunFam" id="1.10.10.60:FF:000095">
    <property type="entry name" value="LIM homeobox transcription factor 1 beta"/>
    <property type="match status" value="1"/>
</dbReference>
<proteinExistence type="predicted"/>
<dbReference type="GO" id="GO:0003677">
    <property type="term" value="F:DNA binding"/>
    <property type="evidence" value="ECO:0007669"/>
    <property type="project" value="UniProtKB-UniRule"/>
</dbReference>
<dbReference type="GO" id="GO:0005886">
    <property type="term" value="C:plasma membrane"/>
    <property type="evidence" value="ECO:0007669"/>
    <property type="project" value="TreeGrafter"/>
</dbReference>
<dbReference type="GO" id="GO:0051056">
    <property type="term" value="P:regulation of small GTPase mediated signal transduction"/>
    <property type="evidence" value="ECO:0007669"/>
    <property type="project" value="UniProtKB-ARBA"/>
</dbReference>
<evidence type="ECO:0000256" key="7">
    <source>
        <dbReference type="ARBA" id="ARBA00023054"/>
    </source>
</evidence>
<dbReference type="GO" id="GO:0005096">
    <property type="term" value="F:GTPase activator activity"/>
    <property type="evidence" value="ECO:0007669"/>
    <property type="project" value="UniProtKB-KW"/>
</dbReference>
<dbReference type="Pfam" id="PF00412">
    <property type="entry name" value="LIM"/>
    <property type="match status" value="1"/>
</dbReference>
<dbReference type="AlphaFoldDB" id="A0AAD5AQ69"/>
<dbReference type="InterPro" id="IPR027267">
    <property type="entry name" value="AH/BAR_dom_sf"/>
</dbReference>
<dbReference type="InterPro" id="IPR009057">
    <property type="entry name" value="Homeodomain-like_sf"/>
</dbReference>
<dbReference type="Gene3D" id="1.10.10.60">
    <property type="entry name" value="Homeodomain-like"/>
    <property type="match status" value="1"/>
</dbReference>
<dbReference type="InterPro" id="IPR054713">
    <property type="entry name" value="GMIP/FCHO2-like_FCH"/>
</dbReference>
<keyword evidence="11 12" id="KW-0539">Nucleus</keyword>
<dbReference type="SUPFAM" id="SSF103657">
    <property type="entry name" value="BAR/IMD domain-like"/>
    <property type="match status" value="1"/>
</dbReference>
<dbReference type="Pfam" id="PF00130">
    <property type="entry name" value="C1_1"/>
    <property type="match status" value="1"/>
</dbReference>
<dbReference type="PROSITE" id="PS00027">
    <property type="entry name" value="HOMEOBOX_1"/>
    <property type="match status" value="1"/>
</dbReference>
<evidence type="ECO:0000259" key="19">
    <source>
        <dbReference type="PROSITE" id="PS50081"/>
    </source>
</evidence>
<dbReference type="PANTHER" id="PTHR15228">
    <property type="entry name" value="SPERMATHECAL PHYSIOLOGY VARIANT"/>
    <property type="match status" value="1"/>
</dbReference>
<keyword evidence="3" id="KW-0677">Repeat</keyword>
<dbReference type="PROSITE" id="PS50071">
    <property type="entry name" value="HOMEOBOX_2"/>
    <property type="match status" value="1"/>
</dbReference>
<dbReference type="InterPro" id="IPR046349">
    <property type="entry name" value="C1-like_sf"/>
</dbReference>
<keyword evidence="7 15" id="KW-0175">Coiled coil</keyword>
<feature type="compositionally biased region" description="Low complexity" evidence="16">
    <location>
        <begin position="805"/>
        <end position="819"/>
    </location>
</feature>
<dbReference type="InterPro" id="IPR001781">
    <property type="entry name" value="Znf_LIM"/>
</dbReference>
<evidence type="ECO:0000256" key="8">
    <source>
        <dbReference type="ARBA" id="ARBA00023125"/>
    </source>
</evidence>
<feature type="domain" description="Phorbol-ester/DAG-type" evidence="19">
    <location>
        <begin position="275"/>
        <end position="321"/>
    </location>
</feature>
<dbReference type="SUPFAM" id="SSF57889">
    <property type="entry name" value="Cysteine-rich domain"/>
    <property type="match status" value="1"/>
</dbReference>
<dbReference type="SMART" id="SM00132">
    <property type="entry name" value="LIM"/>
    <property type="match status" value="1"/>
</dbReference>
<evidence type="ECO:0000256" key="9">
    <source>
        <dbReference type="ARBA" id="ARBA00023155"/>
    </source>
</evidence>
<dbReference type="SMART" id="SM00109">
    <property type="entry name" value="C1"/>
    <property type="match status" value="1"/>
</dbReference>
<keyword evidence="22" id="KW-1185">Reference proteome</keyword>
<reference evidence="21" key="1">
    <citation type="submission" date="2018-07" db="EMBL/GenBank/DDBJ databases">
        <title>Comparative genomics of catfishes provides insights into carnivory and benthic adaptation.</title>
        <authorList>
            <person name="Zhang Y."/>
            <person name="Wang D."/>
            <person name="Peng Z."/>
            <person name="Zheng S."/>
            <person name="Shao F."/>
            <person name="Tao W."/>
        </authorList>
    </citation>
    <scope>NUCLEOTIDE SEQUENCE</scope>
    <source>
        <strain evidence="21">Chongqing</strain>
    </source>
</reference>
<keyword evidence="10" id="KW-0010">Activator</keyword>
<keyword evidence="8 12" id="KW-0238">DNA-binding</keyword>
<dbReference type="Gene3D" id="2.10.110.10">
    <property type="entry name" value="Cysteine Rich Protein"/>
    <property type="match status" value="1"/>
</dbReference>
<dbReference type="PROSITE" id="PS50238">
    <property type="entry name" value="RHOGAP"/>
    <property type="match status" value="1"/>
</dbReference>
<protein>
    <submittedName>
        <fullName evidence="21">GEM-interacting protein isoform X2</fullName>
    </submittedName>
</protein>
<dbReference type="Proteomes" id="UP001205998">
    <property type="component" value="Unassembled WGS sequence"/>
</dbReference>
<dbReference type="EMBL" id="MU551639">
    <property type="protein sequence ID" value="KAI5620914.1"/>
    <property type="molecule type" value="Genomic_DNA"/>
</dbReference>
<evidence type="ECO:0000313" key="21">
    <source>
        <dbReference type="EMBL" id="KAI5620914.1"/>
    </source>
</evidence>
<dbReference type="Pfam" id="PF00620">
    <property type="entry name" value="RhoGAP"/>
    <property type="match status" value="1"/>
</dbReference>